<sequence length="57" mass="6320">MGGREEGGVLVSPQHSPEKKSRAIHSPEPPVASCHPVRLHLRHCYRGNLNILRRGDS</sequence>
<reference evidence="2 3" key="1">
    <citation type="submission" date="2019-03" db="EMBL/GenBank/DDBJ databases">
        <title>First draft genome of Liparis tanakae, snailfish: a comprehensive survey of snailfish specific genes.</title>
        <authorList>
            <person name="Kim W."/>
            <person name="Song I."/>
            <person name="Jeong J.-H."/>
            <person name="Kim D."/>
            <person name="Kim S."/>
            <person name="Ryu S."/>
            <person name="Song J.Y."/>
            <person name="Lee S.K."/>
        </authorList>
    </citation>
    <scope>NUCLEOTIDE SEQUENCE [LARGE SCALE GENOMIC DNA]</scope>
    <source>
        <tissue evidence="2">Muscle</tissue>
    </source>
</reference>
<name>A0A4Z2IJE7_9TELE</name>
<organism evidence="2 3">
    <name type="scientific">Liparis tanakae</name>
    <name type="common">Tanaka's snailfish</name>
    <dbReference type="NCBI Taxonomy" id="230148"/>
    <lineage>
        <taxon>Eukaryota</taxon>
        <taxon>Metazoa</taxon>
        <taxon>Chordata</taxon>
        <taxon>Craniata</taxon>
        <taxon>Vertebrata</taxon>
        <taxon>Euteleostomi</taxon>
        <taxon>Actinopterygii</taxon>
        <taxon>Neopterygii</taxon>
        <taxon>Teleostei</taxon>
        <taxon>Neoteleostei</taxon>
        <taxon>Acanthomorphata</taxon>
        <taxon>Eupercaria</taxon>
        <taxon>Perciformes</taxon>
        <taxon>Cottioidei</taxon>
        <taxon>Cottales</taxon>
        <taxon>Liparidae</taxon>
        <taxon>Liparis</taxon>
    </lineage>
</organism>
<dbReference type="Proteomes" id="UP000314294">
    <property type="component" value="Unassembled WGS sequence"/>
</dbReference>
<dbReference type="AlphaFoldDB" id="A0A4Z2IJE7"/>
<gene>
    <name evidence="2" type="ORF">EYF80_012486</name>
</gene>
<keyword evidence="3" id="KW-1185">Reference proteome</keyword>
<evidence type="ECO:0000256" key="1">
    <source>
        <dbReference type="SAM" id="MobiDB-lite"/>
    </source>
</evidence>
<accession>A0A4Z2IJE7</accession>
<proteinExistence type="predicted"/>
<evidence type="ECO:0000313" key="2">
    <source>
        <dbReference type="EMBL" id="TNN77372.1"/>
    </source>
</evidence>
<protein>
    <submittedName>
        <fullName evidence="2">Uncharacterized protein</fullName>
    </submittedName>
</protein>
<comment type="caution">
    <text evidence="2">The sequence shown here is derived from an EMBL/GenBank/DDBJ whole genome shotgun (WGS) entry which is preliminary data.</text>
</comment>
<dbReference type="EMBL" id="SRLO01000084">
    <property type="protein sequence ID" value="TNN77372.1"/>
    <property type="molecule type" value="Genomic_DNA"/>
</dbReference>
<evidence type="ECO:0000313" key="3">
    <source>
        <dbReference type="Proteomes" id="UP000314294"/>
    </source>
</evidence>
<feature type="region of interest" description="Disordered" evidence="1">
    <location>
        <begin position="1"/>
        <end position="33"/>
    </location>
</feature>